<dbReference type="SUPFAM" id="SSF54849">
    <property type="entry name" value="GroEL-intermediate domain like"/>
    <property type="match status" value="1"/>
</dbReference>
<name>A0AAW6U079_9BACT</name>
<comment type="subcellular location">
    <subcellularLocation>
        <location evidence="6">Cytoplasm</location>
    </subcellularLocation>
</comment>
<evidence type="ECO:0000313" key="10">
    <source>
        <dbReference type="Proteomes" id="UP001431776"/>
    </source>
</evidence>
<keyword evidence="6" id="KW-0963">Cytoplasm</keyword>
<dbReference type="EC" id="5.6.1.7" evidence="6"/>
<evidence type="ECO:0000256" key="6">
    <source>
        <dbReference type="HAMAP-Rule" id="MF_00600"/>
    </source>
</evidence>
<dbReference type="Proteomes" id="UP001431776">
    <property type="component" value="Unassembled WGS sequence"/>
</dbReference>
<dbReference type="SUPFAM" id="SSF52029">
    <property type="entry name" value="GroEL apical domain-like"/>
    <property type="match status" value="1"/>
</dbReference>
<dbReference type="EMBL" id="JASCXX010000011">
    <property type="protein sequence ID" value="MDI6449486.1"/>
    <property type="molecule type" value="Genomic_DNA"/>
</dbReference>
<evidence type="ECO:0000256" key="4">
    <source>
        <dbReference type="ARBA" id="ARBA00023186"/>
    </source>
</evidence>
<dbReference type="AlphaFoldDB" id="A0AAW6U079"/>
<dbReference type="NCBIfam" id="NF000592">
    <property type="entry name" value="PRK00013.1"/>
    <property type="match status" value="1"/>
</dbReference>
<dbReference type="Gene3D" id="3.50.7.10">
    <property type="entry name" value="GroEL"/>
    <property type="match status" value="1"/>
</dbReference>
<comment type="caution">
    <text evidence="9">The sequence shown here is derived from an EMBL/GenBank/DDBJ whole genome shotgun (WGS) entry which is preliminary data.</text>
</comment>
<dbReference type="Pfam" id="PF00118">
    <property type="entry name" value="Cpn60_TCP1"/>
    <property type="match status" value="1"/>
</dbReference>
<dbReference type="GO" id="GO:0005737">
    <property type="term" value="C:cytoplasm"/>
    <property type="evidence" value="ECO:0007669"/>
    <property type="project" value="UniProtKB-SubCell"/>
</dbReference>
<dbReference type="CDD" id="cd03344">
    <property type="entry name" value="GroEL"/>
    <property type="match status" value="1"/>
</dbReference>
<evidence type="ECO:0000256" key="3">
    <source>
        <dbReference type="ARBA" id="ARBA00022840"/>
    </source>
</evidence>
<dbReference type="NCBIfam" id="NF009489">
    <property type="entry name" value="PRK12851.1"/>
    <property type="match status" value="1"/>
</dbReference>
<dbReference type="InterPro" id="IPR027413">
    <property type="entry name" value="GROEL-like_equatorial_sf"/>
</dbReference>
<dbReference type="GO" id="GO:0140662">
    <property type="term" value="F:ATP-dependent protein folding chaperone"/>
    <property type="evidence" value="ECO:0007669"/>
    <property type="project" value="InterPro"/>
</dbReference>
<comment type="caution">
    <text evidence="6">Lacks conserved residue(s) required for the propagation of feature annotation.</text>
</comment>
<organism evidence="9 10">
    <name type="scientific">Anaerobaca lacustris</name>
    <dbReference type="NCBI Taxonomy" id="3044600"/>
    <lineage>
        <taxon>Bacteria</taxon>
        <taxon>Pseudomonadati</taxon>
        <taxon>Planctomycetota</taxon>
        <taxon>Phycisphaerae</taxon>
        <taxon>Sedimentisphaerales</taxon>
        <taxon>Anaerobacaceae</taxon>
        <taxon>Anaerobaca</taxon>
    </lineage>
</organism>
<keyword evidence="3 6" id="KW-0067">ATP-binding</keyword>
<dbReference type="HAMAP" id="MF_00600">
    <property type="entry name" value="CH60"/>
    <property type="match status" value="1"/>
</dbReference>
<feature type="binding site" evidence="6">
    <location>
        <position position="498"/>
    </location>
    <ligand>
        <name>ATP</name>
        <dbReference type="ChEBI" id="CHEBI:30616"/>
    </ligand>
</feature>
<keyword evidence="4 6" id="KW-0143">Chaperone</keyword>
<dbReference type="GO" id="GO:0042026">
    <property type="term" value="P:protein refolding"/>
    <property type="evidence" value="ECO:0007669"/>
    <property type="project" value="UniProtKB-UniRule"/>
</dbReference>
<feature type="binding site" evidence="6">
    <location>
        <position position="50"/>
    </location>
    <ligand>
        <name>ATP</name>
        <dbReference type="ChEBI" id="CHEBI:30616"/>
    </ligand>
</feature>
<evidence type="ECO:0000256" key="5">
    <source>
        <dbReference type="ARBA" id="ARBA00023235"/>
    </source>
</evidence>
<dbReference type="GO" id="GO:0005524">
    <property type="term" value="F:ATP binding"/>
    <property type="evidence" value="ECO:0007669"/>
    <property type="project" value="UniProtKB-UniRule"/>
</dbReference>
<dbReference type="NCBIfam" id="NF009487">
    <property type="entry name" value="PRK12849.1"/>
    <property type="match status" value="1"/>
</dbReference>
<gene>
    <name evidence="6 9" type="primary">groL</name>
    <name evidence="6" type="synonym">groEL</name>
    <name evidence="9" type="ORF">QJ522_10575</name>
</gene>
<dbReference type="SUPFAM" id="SSF48592">
    <property type="entry name" value="GroEL equatorial domain-like"/>
    <property type="match status" value="1"/>
</dbReference>
<accession>A0AAW6U079</accession>
<proteinExistence type="inferred from homology"/>
<dbReference type="PRINTS" id="PR00298">
    <property type="entry name" value="CHAPERONIN60"/>
</dbReference>
<comment type="subunit">
    <text evidence="6 8">Forms a cylinder of 14 subunits composed of two heptameric rings stacked back-to-back. Interacts with the co-chaperonin GroES.</text>
</comment>
<dbReference type="GO" id="GO:0051082">
    <property type="term" value="F:unfolded protein binding"/>
    <property type="evidence" value="ECO:0007669"/>
    <property type="project" value="UniProtKB-UniRule"/>
</dbReference>
<evidence type="ECO:0000256" key="2">
    <source>
        <dbReference type="ARBA" id="ARBA00022741"/>
    </source>
</evidence>
<reference evidence="9" key="1">
    <citation type="submission" date="2023-05" db="EMBL/GenBank/DDBJ databases">
        <title>Anaerotaeda fermentans gen. nov., sp. nov., a novel anaerobic planctomycete of the new family within the order Sedimentisphaerales isolated from Taman Peninsula, Russia.</title>
        <authorList>
            <person name="Khomyakova M.A."/>
            <person name="Merkel A.Y."/>
            <person name="Slobodkin A.I."/>
        </authorList>
    </citation>
    <scope>NUCLEOTIDE SEQUENCE</scope>
    <source>
        <strain evidence="9">M17dextr</strain>
    </source>
</reference>
<dbReference type="Gene3D" id="3.30.260.10">
    <property type="entry name" value="TCP-1-like chaperonin intermediate domain"/>
    <property type="match status" value="1"/>
</dbReference>
<dbReference type="RefSeq" id="WP_349244895.1">
    <property type="nucleotide sequence ID" value="NZ_JASCXX010000011.1"/>
</dbReference>
<dbReference type="InterPro" id="IPR002423">
    <property type="entry name" value="Cpn60/GroEL/TCP-1"/>
</dbReference>
<dbReference type="FunFam" id="3.50.7.10:FF:000001">
    <property type="entry name" value="60 kDa chaperonin"/>
    <property type="match status" value="1"/>
</dbReference>
<sequence length="540" mass="57245">MAKQLMFDDAARAELRDGLKELAAAVKVTLGPTGRNVVLHKSWGSPKVTKDGVSVSKEIELPQPFKNMGAKMVNEVASKTSDVVGDGTTTSIVLAEAIYLEGLKHVTAGVNPMALYRGIGKAAAAASKCISDASVPVKGHADIAKVATISANNDATVGEILAKAIDAVGKEGVIEVEEGKGMENELTVVEGMQFDRGYISPYFMTNADTLEAVLEDAYILLHEKKISNVRELIPLLEKIVHTGRPLMIISEEVEGEALAALVINRLQGVLKVCAVKAPGFGDRRKAMLQDIGILTGGQVISEDLGLKLESIELAQLGQAKKIAVNKDNTTIIEGAGKKKDIQARCDQIRAQIEKTTSDYDREKLQERLAKLTGGVAVIKAGAATETEMKERKDLLDDALHATRAATAEGVVAGGGVTFLKAIKEVEKARAKAKGDEKIGFDIVIHALKSPTAQIVDNAGAEGDVVVAQLLEKLEKDKNVGYNANTGEFVDMVKAGIIDPAKVARTALEMAASVAGLMLTTNVLVTELKDEDAEPIAGSVR</sequence>
<dbReference type="PANTHER" id="PTHR45633">
    <property type="entry name" value="60 KDA HEAT SHOCK PROTEIN, MITOCHONDRIAL"/>
    <property type="match status" value="1"/>
</dbReference>
<dbReference type="InterPro" id="IPR001844">
    <property type="entry name" value="Cpn60/GroEL"/>
</dbReference>
<keyword evidence="2 6" id="KW-0547">Nucleotide-binding</keyword>
<dbReference type="Gene3D" id="1.10.560.10">
    <property type="entry name" value="GroEL-like equatorial domain"/>
    <property type="match status" value="1"/>
</dbReference>
<protein>
    <recommendedName>
        <fullName evidence="6">Chaperonin GroEL</fullName>
        <ecNumber evidence="6">5.6.1.7</ecNumber>
    </recommendedName>
    <alternativeName>
        <fullName evidence="6">60 kDa chaperonin</fullName>
    </alternativeName>
    <alternativeName>
        <fullName evidence="6">Chaperonin-60</fullName>
        <shortName evidence="6">Cpn60</shortName>
    </alternativeName>
</protein>
<dbReference type="NCBIfam" id="TIGR02348">
    <property type="entry name" value="GroEL"/>
    <property type="match status" value="1"/>
</dbReference>
<comment type="similarity">
    <text evidence="1 6 7">Belongs to the chaperonin (HSP60) family.</text>
</comment>
<dbReference type="InterPro" id="IPR027410">
    <property type="entry name" value="TCP-1-like_intermed_sf"/>
</dbReference>
<dbReference type="InterPro" id="IPR027409">
    <property type="entry name" value="GroEL-like_apical_dom_sf"/>
</dbReference>
<feature type="binding site" evidence="6">
    <location>
        <begin position="29"/>
        <end position="32"/>
    </location>
    <ligand>
        <name>ATP</name>
        <dbReference type="ChEBI" id="CHEBI:30616"/>
    </ligand>
</feature>
<evidence type="ECO:0000256" key="1">
    <source>
        <dbReference type="ARBA" id="ARBA00006607"/>
    </source>
</evidence>
<dbReference type="NCBIfam" id="NF009488">
    <property type="entry name" value="PRK12850.1"/>
    <property type="match status" value="1"/>
</dbReference>
<feature type="binding site" evidence="6">
    <location>
        <begin position="86"/>
        <end position="90"/>
    </location>
    <ligand>
        <name>ATP</name>
        <dbReference type="ChEBI" id="CHEBI:30616"/>
    </ligand>
</feature>
<evidence type="ECO:0000256" key="8">
    <source>
        <dbReference type="RuleBase" id="RU000419"/>
    </source>
</evidence>
<keyword evidence="10" id="KW-1185">Reference proteome</keyword>
<feature type="binding site" evidence="6">
    <location>
        <position position="414"/>
    </location>
    <ligand>
        <name>ATP</name>
        <dbReference type="ChEBI" id="CHEBI:30616"/>
    </ligand>
</feature>
<evidence type="ECO:0000256" key="7">
    <source>
        <dbReference type="RuleBase" id="RU000418"/>
    </source>
</evidence>
<evidence type="ECO:0000313" key="9">
    <source>
        <dbReference type="EMBL" id="MDI6449486.1"/>
    </source>
</evidence>
<keyword evidence="5 6" id="KW-0413">Isomerase</keyword>
<comment type="function">
    <text evidence="6 8">Together with its co-chaperonin GroES, plays an essential role in assisting protein folding. The GroEL-GroES system forms a nano-cage that allows encapsulation of the non-native substrate proteins and provides a physical environment optimized to promote and accelerate protein folding.</text>
</comment>
<dbReference type="GO" id="GO:0016853">
    <property type="term" value="F:isomerase activity"/>
    <property type="evidence" value="ECO:0007669"/>
    <property type="project" value="UniProtKB-KW"/>
</dbReference>